<dbReference type="Gene3D" id="3.40.50.300">
    <property type="entry name" value="P-loop containing nucleotide triphosphate hydrolases"/>
    <property type="match status" value="1"/>
</dbReference>
<dbReference type="GO" id="GO:0006000">
    <property type="term" value="P:fructose metabolic process"/>
    <property type="evidence" value="ECO:0007669"/>
    <property type="project" value="InterPro"/>
</dbReference>
<keyword evidence="2" id="KW-0067">ATP-binding</keyword>
<evidence type="ECO:0000256" key="1">
    <source>
        <dbReference type="ARBA" id="ARBA00022741"/>
    </source>
</evidence>
<dbReference type="InterPro" id="IPR013079">
    <property type="entry name" value="6Phosfructo_kin"/>
</dbReference>
<feature type="non-terminal residue" evidence="4">
    <location>
        <position position="1"/>
    </location>
</feature>
<reference evidence="4" key="1">
    <citation type="submission" date="2021-02" db="EMBL/GenBank/DDBJ databases">
        <authorList>
            <person name="Nowell W R."/>
        </authorList>
    </citation>
    <scope>NUCLEOTIDE SEQUENCE</scope>
</reference>
<dbReference type="PIRSF" id="PIRSF000709">
    <property type="entry name" value="6PFK_2-Ptase"/>
    <property type="match status" value="1"/>
</dbReference>
<feature type="non-terminal residue" evidence="4">
    <location>
        <position position="57"/>
    </location>
</feature>
<evidence type="ECO:0000259" key="3">
    <source>
        <dbReference type="Pfam" id="PF01591"/>
    </source>
</evidence>
<dbReference type="InterPro" id="IPR027417">
    <property type="entry name" value="P-loop_NTPase"/>
</dbReference>
<gene>
    <name evidence="4" type="ORF">GIL414_LOCUS50709</name>
</gene>
<dbReference type="GO" id="GO:0006003">
    <property type="term" value="P:fructose 2,6-bisphosphate metabolic process"/>
    <property type="evidence" value="ECO:0007669"/>
    <property type="project" value="InterPro"/>
</dbReference>
<dbReference type="AlphaFoldDB" id="A0A8S3C0S5"/>
<dbReference type="PRINTS" id="PR00991">
    <property type="entry name" value="6PFRUCTKNASE"/>
</dbReference>
<dbReference type="InterPro" id="IPR003094">
    <property type="entry name" value="6Pfruct_kin"/>
</dbReference>
<dbReference type="Pfam" id="PF01591">
    <property type="entry name" value="6PF2K"/>
    <property type="match status" value="1"/>
</dbReference>
<proteinExistence type="predicted"/>
<evidence type="ECO:0000313" key="4">
    <source>
        <dbReference type="EMBL" id="CAF4877815.1"/>
    </source>
</evidence>
<dbReference type="GO" id="GO:0005524">
    <property type="term" value="F:ATP binding"/>
    <property type="evidence" value="ECO:0007669"/>
    <property type="project" value="UniProtKB-KW"/>
</dbReference>
<sequence>FRVFFVESICDSSEIVNLNIREVKLKSPDYKDVPQEEAVADFLSRIQQYEKRYETID</sequence>
<name>A0A8S3C0S5_9BILA</name>
<dbReference type="GO" id="GO:0005829">
    <property type="term" value="C:cytosol"/>
    <property type="evidence" value="ECO:0007669"/>
    <property type="project" value="TreeGrafter"/>
</dbReference>
<keyword evidence="1" id="KW-0547">Nucleotide-binding</keyword>
<organism evidence="4 5">
    <name type="scientific">Rotaria magnacalcarata</name>
    <dbReference type="NCBI Taxonomy" id="392030"/>
    <lineage>
        <taxon>Eukaryota</taxon>
        <taxon>Metazoa</taxon>
        <taxon>Spiralia</taxon>
        <taxon>Gnathifera</taxon>
        <taxon>Rotifera</taxon>
        <taxon>Eurotatoria</taxon>
        <taxon>Bdelloidea</taxon>
        <taxon>Philodinida</taxon>
        <taxon>Philodinidae</taxon>
        <taxon>Rotaria</taxon>
    </lineage>
</organism>
<dbReference type="PANTHER" id="PTHR10606:SF44">
    <property type="entry name" value="6-PHOSPHOFRUCTO 2-KINASE_FRUCTOSE 2,6-BISPHOSPHATASE LONG FORM"/>
    <property type="match status" value="1"/>
</dbReference>
<dbReference type="Proteomes" id="UP000681720">
    <property type="component" value="Unassembled WGS sequence"/>
</dbReference>
<evidence type="ECO:0000256" key="2">
    <source>
        <dbReference type="ARBA" id="ARBA00022840"/>
    </source>
</evidence>
<accession>A0A8S3C0S5</accession>
<protein>
    <recommendedName>
        <fullName evidence="3">6-phosphofructo-2-kinase domain-containing protein</fullName>
    </recommendedName>
</protein>
<feature type="domain" description="6-phosphofructo-2-kinase" evidence="3">
    <location>
        <begin position="1"/>
        <end position="57"/>
    </location>
</feature>
<dbReference type="PANTHER" id="PTHR10606">
    <property type="entry name" value="6-PHOSPHOFRUCTO-2-KINASE/FRUCTOSE-2,6-BISPHOSPHATASE"/>
    <property type="match status" value="1"/>
</dbReference>
<evidence type="ECO:0000313" key="5">
    <source>
        <dbReference type="Proteomes" id="UP000681720"/>
    </source>
</evidence>
<dbReference type="GO" id="GO:0004331">
    <property type="term" value="F:fructose-2,6-bisphosphate 2-phosphatase activity"/>
    <property type="evidence" value="ECO:0007669"/>
    <property type="project" value="TreeGrafter"/>
</dbReference>
<dbReference type="GO" id="GO:0003873">
    <property type="term" value="F:6-phosphofructo-2-kinase activity"/>
    <property type="evidence" value="ECO:0007669"/>
    <property type="project" value="InterPro"/>
</dbReference>
<dbReference type="EMBL" id="CAJOBJ010169635">
    <property type="protein sequence ID" value="CAF4877815.1"/>
    <property type="molecule type" value="Genomic_DNA"/>
</dbReference>
<comment type="caution">
    <text evidence="4">The sequence shown here is derived from an EMBL/GenBank/DDBJ whole genome shotgun (WGS) entry which is preliminary data.</text>
</comment>